<organism evidence="2 3">
    <name type="scientific">Nematostella vectensis</name>
    <name type="common">Starlet sea anemone</name>
    <dbReference type="NCBI Taxonomy" id="45351"/>
    <lineage>
        <taxon>Eukaryota</taxon>
        <taxon>Metazoa</taxon>
        <taxon>Cnidaria</taxon>
        <taxon>Anthozoa</taxon>
        <taxon>Hexacorallia</taxon>
        <taxon>Actiniaria</taxon>
        <taxon>Edwardsiidae</taxon>
        <taxon>Nematostella</taxon>
    </lineage>
</organism>
<dbReference type="SUPFAM" id="SSF49785">
    <property type="entry name" value="Galactose-binding domain-like"/>
    <property type="match status" value="1"/>
</dbReference>
<sequence length="308" mass="35862">MHIFYNIPDCENPMNTGNSIFSSVTLSASSERDNERHAARQARLNSNSAWCSARSEFAKYLQVDFGRHVEITGIATQGHPKEYKWVNKYWLRYTMGYYWFTYRQDKAIKVFRGNENRNTVVKHELKPTIIAQKVRIYRHQELKEFSGSTVCLRVEFYGCPFYASCMSRGASVIVQWYKSDNQLVYIRGYVTGINKRVINVIPSAKQRGHPFRKPLVLSTKGAPHVIPDVVPHRMYLYRGSRVLVSTHTLEGPVYVMARVYFVVSSSRVRVTLEDGRGVWRDVRDIRRIIHPQYCDPNMGPPIDNEWRN</sequence>
<dbReference type="PANTHER" id="PTHR24543">
    <property type="entry name" value="MULTICOPPER OXIDASE-RELATED"/>
    <property type="match status" value="1"/>
</dbReference>
<dbReference type="Gene3D" id="2.60.120.260">
    <property type="entry name" value="Galactose-binding domain-like"/>
    <property type="match status" value="1"/>
</dbReference>
<evidence type="ECO:0000313" key="2">
    <source>
        <dbReference type="EMBL" id="EDO36526.1"/>
    </source>
</evidence>
<dbReference type="InterPro" id="IPR000421">
    <property type="entry name" value="FA58C"/>
</dbReference>
<dbReference type="EMBL" id="DS469668">
    <property type="protein sequence ID" value="EDO36526.1"/>
    <property type="molecule type" value="Genomic_DNA"/>
</dbReference>
<dbReference type="SMART" id="SM00231">
    <property type="entry name" value="FA58C"/>
    <property type="match status" value="1"/>
</dbReference>
<reference evidence="2 3" key="1">
    <citation type="journal article" date="2007" name="Science">
        <title>Sea anemone genome reveals ancestral eumetazoan gene repertoire and genomic organization.</title>
        <authorList>
            <person name="Putnam N.H."/>
            <person name="Srivastava M."/>
            <person name="Hellsten U."/>
            <person name="Dirks B."/>
            <person name="Chapman J."/>
            <person name="Salamov A."/>
            <person name="Terry A."/>
            <person name="Shapiro H."/>
            <person name="Lindquist E."/>
            <person name="Kapitonov V.V."/>
            <person name="Jurka J."/>
            <person name="Genikhovich G."/>
            <person name="Grigoriev I.V."/>
            <person name="Lucas S.M."/>
            <person name="Steele R.E."/>
            <person name="Finnerty J.R."/>
            <person name="Technau U."/>
            <person name="Martindale M.Q."/>
            <person name="Rokhsar D.S."/>
        </authorList>
    </citation>
    <scope>NUCLEOTIDE SEQUENCE [LARGE SCALE GENOMIC DNA]</scope>
    <source>
        <strain evidence="3">CH2 X CH6</strain>
    </source>
</reference>
<dbReference type="PhylomeDB" id="A7SIG4"/>
<dbReference type="CDD" id="cd00057">
    <property type="entry name" value="FA58C"/>
    <property type="match status" value="1"/>
</dbReference>
<name>A7SIG4_NEMVE</name>
<dbReference type="InParanoid" id="A7SIG4"/>
<dbReference type="InterPro" id="IPR008979">
    <property type="entry name" value="Galactose-bd-like_sf"/>
</dbReference>
<dbReference type="PROSITE" id="PS50022">
    <property type="entry name" value="FA58C_3"/>
    <property type="match status" value="1"/>
</dbReference>
<dbReference type="PANTHER" id="PTHR24543:SF291">
    <property type="entry name" value="SMOKE ALARM, ISOFORM D"/>
    <property type="match status" value="1"/>
</dbReference>
<dbReference type="AlphaFoldDB" id="A7SIG4"/>
<proteinExistence type="predicted"/>
<dbReference type="Proteomes" id="UP000001593">
    <property type="component" value="Unassembled WGS sequence"/>
</dbReference>
<dbReference type="Pfam" id="PF00754">
    <property type="entry name" value="F5_F8_type_C"/>
    <property type="match status" value="1"/>
</dbReference>
<dbReference type="PROSITE" id="PS01285">
    <property type="entry name" value="FA58C_1"/>
    <property type="match status" value="1"/>
</dbReference>
<gene>
    <name evidence="2" type="ORF">NEMVEDRAFT_v1g212771</name>
</gene>
<evidence type="ECO:0000313" key="3">
    <source>
        <dbReference type="Proteomes" id="UP000001593"/>
    </source>
</evidence>
<protein>
    <recommendedName>
        <fullName evidence="1">F5/8 type C domain-containing protein</fullName>
    </recommendedName>
</protein>
<dbReference type="FunFam" id="2.60.120.260:FF:000016">
    <property type="entry name" value="Contactin-associated protein-like 4 isoform 1"/>
    <property type="match status" value="1"/>
</dbReference>
<keyword evidence="3" id="KW-1185">Reference proteome</keyword>
<dbReference type="HOGENOM" id="CLU_903999_0_0_1"/>
<accession>A7SIG4</accession>
<evidence type="ECO:0000259" key="1">
    <source>
        <dbReference type="PROSITE" id="PS50022"/>
    </source>
</evidence>
<feature type="domain" description="F5/8 type C" evidence="1">
    <location>
        <begin position="10"/>
        <end position="159"/>
    </location>
</feature>
<dbReference type="eggNOG" id="KOG3516">
    <property type="taxonomic scope" value="Eukaryota"/>
</dbReference>